<dbReference type="GO" id="GO:0043022">
    <property type="term" value="F:ribosome binding"/>
    <property type="evidence" value="ECO:0007669"/>
    <property type="project" value="InterPro"/>
</dbReference>
<dbReference type="InterPro" id="IPR033122">
    <property type="entry name" value="LETM1-like_RBD"/>
</dbReference>
<evidence type="ECO:0000256" key="1">
    <source>
        <dbReference type="PROSITE-ProRule" id="PRU01094"/>
    </source>
</evidence>
<proteinExistence type="predicted"/>
<feature type="domain" description="Letm1 RBD" evidence="4">
    <location>
        <begin position="168"/>
        <end position="368"/>
    </location>
</feature>
<gene>
    <name evidence="5" type="ORF">QBC33DRAFT_588567</name>
</gene>
<evidence type="ECO:0000313" key="5">
    <source>
        <dbReference type="EMBL" id="KAK1766435.1"/>
    </source>
</evidence>
<organism evidence="5 6">
    <name type="scientific">Phialemonium atrogriseum</name>
    <dbReference type="NCBI Taxonomy" id="1093897"/>
    <lineage>
        <taxon>Eukaryota</taxon>
        <taxon>Fungi</taxon>
        <taxon>Dikarya</taxon>
        <taxon>Ascomycota</taxon>
        <taxon>Pezizomycotina</taxon>
        <taxon>Sordariomycetes</taxon>
        <taxon>Sordariomycetidae</taxon>
        <taxon>Cephalothecales</taxon>
        <taxon>Cephalothecaceae</taxon>
        <taxon>Phialemonium</taxon>
    </lineage>
</organism>
<dbReference type="RefSeq" id="XP_060282648.1">
    <property type="nucleotide sequence ID" value="XM_060431548.1"/>
</dbReference>
<dbReference type="Pfam" id="PF07766">
    <property type="entry name" value="LETM1_RBD"/>
    <property type="match status" value="1"/>
</dbReference>
<dbReference type="Proteomes" id="UP001244011">
    <property type="component" value="Unassembled WGS sequence"/>
</dbReference>
<keyword evidence="3" id="KW-0812">Transmembrane</keyword>
<dbReference type="EMBL" id="MU839011">
    <property type="protein sequence ID" value="KAK1766435.1"/>
    <property type="molecule type" value="Genomic_DNA"/>
</dbReference>
<evidence type="ECO:0000256" key="3">
    <source>
        <dbReference type="SAM" id="Phobius"/>
    </source>
</evidence>
<keyword evidence="1" id="KW-0496">Mitochondrion</keyword>
<protein>
    <recommendedName>
        <fullName evidence="4">Letm1 RBD domain-containing protein</fullName>
    </recommendedName>
</protein>
<feature type="region of interest" description="Disordered" evidence="2">
    <location>
        <begin position="52"/>
        <end position="109"/>
    </location>
</feature>
<dbReference type="GeneID" id="85314735"/>
<sequence length="371" mass="40522">MRLSSHTRVLRGPVLTTRNYASISPVLLAIASIPRCQSSRALHHGRHIHFSATPPRLSAVPQPQHKSSTVETTHPPLQTPIAPQLSPTAANPPATTRPPPLDLPTRQPETSTFSHLLATAKAYVAFYKTGLRHIYTNTRLVWSSQPGNTSPPPGTRAHLLLHERWRHDARRVPLFALMLLVCGEFTPLVVLAVPRIAPLTCRIPAQVSQIRRHAEGRRRCSADALRARVDNTAGDRELPYGLVVGHMARSLGVVSPLWDRVGWVPASLAGGAAGARLRFLARDDALLVRAGGVPALEAEEVELACADRGIGTLGRTDGELRDVLARWLALTAAHDMGAEESTRRMMALLMQEERAWPNTWPEAEGAEKRGS</sequence>
<feature type="compositionally biased region" description="Polar residues" evidence="2">
    <location>
        <begin position="64"/>
        <end position="76"/>
    </location>
</feature>
<comment type="caution">
    <text evidence="5">The sequence shown here is derived from an EMBL/GenBank/DDBJ whole genome shotgun (WGS) entry which is preliminary data.</text>
</comment>
<keyword evidence="3" id="KW-1133">Transmembrane helix</keyword>
<reference evidence="5" key="1">
    <citation type="submission" date="2023-06" db="EMBL/GenBank/DDBJ databases">
        <title>Genome-scale phylogeny and comparative genomics of the fungal order Sordariales.</title>
        <authorList>
            <consortium name="Lawrence Berkeley National Laboratory"/>
            <person name="Hensen N."/>
            <person name="Bonometti L."/>
            <person name="Westerberg I."/>
            <person name="Brannstrom I.O."/>
            <person name="Guillou S."/>
            <person name="Cros-Aarteil S."/>
            <person name="Calhoun S."/>
            <person name="Haridas S."/>
            <person name="Kuo A."/>
            <person name="Mondo S."/>
            <person name="Pangilinan J."/>
            <person name="Riley R."/>
            <person name="Labutti K."/>
            <person name="Andreopoulos B."/>
            <person name="Lipzen A."/>
            <person name="Chen C."/>
            <person name="Yanf M."/>
            <person name="Daum C."/>
            <person name="Ng V."/>
            <person name="Clum A."/>
            <person name="Steindorff A."/>
            <person name="Ohm R."/>
            <person name="Martin F."/>
            <person name="Silar P."/>
            <person name="Natvig D."/>
            <person name="Lalanne C."/>
            <person name="Gautier V."/>
            <person name="Ament-Velasquez S.L."/>
            <person name="Kruys A."/>
            <person name="Hutchinson M.I."/>
            <person name="Powell A.J."/>
            <person name="Barry K."/>
            <person name="Miller A.N."/>
            <person name="Grigoriev I.V."/>
            <person name="Debuchy R."/>
            <person name="Gladieux P."/>
            <person name="Thoren M.H."/>
            <person name="Johannesson H."/>
        </authorList>
    </citation>
    <scope>NUCLEOTIDE SEQUENCE</scope>
    <source>
        <strain evidence="5">8032-3</strain>
    </source>
</reference>
<dbReference type="PROSITE" id="PS51758">
    <property type="entry name" value="LETM1_RBD"/>
    <property type="match status" value="1"/>
</dbReference>
<keyword evidence="3" id="KW-0472">Membrane</keyword>
<keyword evidence="6" id="KW-1185">Reference proteome</keyword>
<evidence type="ECO:0000256" key="2">
    <source>
        <dbReference type="SAM" id="MobiDB-lite"/>
    </source>
</evidence>
<evidence type="ECO:0000313" key="6">
    <source>
        <dbReference type="Proteomes" id="UP001244011"/>
    </source>
</evidence>
<dbReference type="AlphaFoldDB" id="A0AAJ0BY41"/>
<feature type="transmembrane region" description="Helical" evidence="3">
    <location>
        <begin position="174"/>
        <end position="193"/>
    </location>
</feature>
<evidence type="ECO:0000259" key="4">
    <source>
        <dbReference type="PROSITE" id="PS51758"/>
    </source>
</evidence>
<name>A0AAJ0BY41_9PEZI</name>
<accession>A0AAJ0BY41</accession>